<dbReference type="EMBL" id="MPLS01000005">
    <property type="protein sequence ID" value="ORI98320.1"/>
    <property type="molecule type" value="Genomic_DNA"/>
</dbReference>
<organism evidence="1 2">
    <name type="scientific">Leuconostoc pseudomesenteroides</name>
    <dbReference type="NCBI Taxonomy" id="33968"/>
    <lineage>
        <taxon>Bacteria</taxon>
        <taxon>Bacillati</taxon>
        <taxon>Bacillota</taxon>
        <taxon>Bacilli</taxon>
        <taxon>Lactobacillales</taxon>
        <taxon>Lactobacillaceae</taxon>
        <taxon>Leuconostoc</taxon>
    </lineage>
</organism>
<evidence type="ECO:0000313" key="1">
    <source>
        <dbReference type="EMBL" id="ORI98320.1"/>
    </source>
</evidence>
<accession>A0A1X0VF50</accession>
<name>A0A1X0VF50_LEUPS</name>
<comment type="caution">
    <text evidence="1">The sequence shown here is derived from an EMBL/GenBank/DDBJ whole genome shotgun (WGS) entry which is preliminary data.</text>
</comment>
<dbReference type="InterPro" id="IPR029052">
    <property type="entry name" value="Metallo-depent_PP-like"/>
</dbReference>
<dbReference type="Proteomes" id="UP000192288">
    <property type="component" value="Unassembled WGS sequence"/>
</dbReference>
<proteinExistence type="predicted"/>
<protein>
    <submittedName>
        <fullName evidence="1">Phosphoesterase</fullName>
    </submittedName>
</protein>
<dbReference type="RefSeq" id="WP_080519104.1">
    <property type="nucleotide sequence ID" value="NZ_MPLS01000005.1"/>
</dbReference>
<dbReference type="Gene3D" id="3.60.21.10">
    <property type="match status" value="1"/>
</dbReference>
<dbReference type="SUPFAM" id="SSF56300">
    <property type="entry name" value="Metallo-dependent phosphatases"/>
    <property type="match status" value="1"/>
</dbReference>
<sequence>MNFIISDTHFNHEKILYFDKSRADALRNLGIDPTVTNMDEYLENQWNATVNDDDVVYFLGDLGMFRKKQDFVAQLARLKGEKVFFKGNHDHSDQLKAALKAPETKLIEVVDTAKTIKINGIQVWLSHYAIDLPYPILSVHGHIHEAEYESPSMVNLSLDSVLMQQYPFGQPLSFDKLWPELKKRLEMIEQSYAIESENKRFDRQVERAFDEVITINKPTPIQRHELALLVEYLNKNHLTYADVLDRFDIPNVNKQLSVDEKAAVSQTGYEFEKATGLAGNSGGKGN</sequence>
<gene>
    <name evidence="1" type="ORF">BMR96_02230</name>
</gene>
<evidence type="ECO:0000313" key="2">
    <source>
        <dbReference type="Proteomes" id="UP000192288"/>
    </source>
</evidence>
<dbReference type="eggNOG" id="COG4186">
    <property type="taxonomic scope" value="Bacteria"/>
</dbReference>
<dbReference type="AlphaFoldDB" id="A0A1X0VF50"/>
<dbReference type="STRING" id="33968.BMS77_03955"/>
<reference evidence="1 2" key="1">
    <citation type="journal article" date="2017" name="Front. Microbiol.">
        <title>Genomic Characterization of Dairy Associated Leuconostoc Species and Diversity of Leuconostocs in Undefined Mixed Mesophilic Starter Cultures.</title>
        <authorList>
            <person name="Frantzen C.A."/>
            <person name="Kot W."/>
            <person name="Pedersen T.B."/>
            <person name="Ardo Y.M."/>
            <person name="Broadbent J.R."/>
            <person name="Neve H."/>
            <person name="Hansen L.H."/>
            <person name="Dal Bello F."/>
            <person name="Ostlie H.M."/>
            <person name="Kleppen H.P."/>
            <person name="Vogensen F.K."/>
            <person name="Holo H."/>
        </authorList>
    </citation>
    <scope>NUCLEOTIDE SEQUENCE [LARGE SCALE GENOMIC DNA]</scope>
    <source>
        <strain evidence="1 2">LMGCF08</strain>
    </source>
</reference>